<feature type="chain" id="PRO_5002060985" description="Cystatin domain-containing protein" evidence="1">
    <location>
        <begin position="17"/>
        <end position="142"/>
    </location>
</feature>
<gene>
    <name evidence="2" type="ORF">OESDEN_14993</name>
</gene>
<evidence type="ECO:0000313" key="2">
    <source>
        <dbReference type="EMBL" id="KHJ85283.1"/>
    </source>
</evidence>
<evidence type="ECO:0000256" key="1">
    <source>
        <dbReference type="SAM" id="SignalP"/>
    </source>
</evidence>
<feature type="signal peptide" evidence="1">
    <location>
        <begin position="1"/>
        <end position="16"/>
    </location>
</feature>
<dbReference type="Proteomes" id="UP000053660">
    <property type="component" value="Unassembled WGS sequence"/>
</dbReference>
<evidence type="ECO:0008006" key="4">
    <source>
        <dbReference type="Google" id="ProtNLM"/>
    </source>
</evidence>
<sequence>MLKLVVLFALTTVAHFAPSPTNSNDGKWIRQNPSDDRFLGLSWDAAVAAVNKHQTGKYLVPKKVLEAKTTKGSGQTEMVVIFQESWCSPQEGNTLSDICESMCPLYYGGAEAKYRITTYQNLHGANTVYATKLEDIKSADTW</sequence>
<dbReference type="EMBL" id="KN564508">
    <property type="protein sequence ID" value="KHJ85283.1"/>
    <property type="molecule type" value="Genomic_DNA"/>
</dbReference>
<reference evidence="2 3" key="1">
    <citation type="submission" date="2014-03" db="EMBL/GenBank/DDBJ databases">
        <title>Draft genome of the hookworm Oesophagostomum dentatum.</title>
        <authorList>
            <person name="Mitreva M."/>
        </authorList>
    </citation>
    <scope>NUCLEOTIDE SEQUENCE [LARGE SCALE GENOMIC DNA]</scope>
    <source>
        <strain evidence="2 3">OD-Hann</strain>
    </source>
</reference>
<keyword evidence="1" id="KW-0732">Signal</keyword>
<dbReference type="OrthoDB" id="5771658at2759"/>
<evidence type="ECO:0000313" key="3">
    <source>
        <dbReference type="Proteomes" id="UP000053660"/>
    </source>
</evidence>
<name>A0A0B1SIX1_OESDE</name>
<proteinExistence type="predicted"/>
<organism evidence="2 3">
    <name type="scientific">Oesophagostomum dentatum</name>
    <name type="common">Nodular worm</name>
    <dbReference type="NCBI Taxonomy" id="61180"/>
    <lineage>
        <taxon>Eukaryota</taxon>
        <taxon>Metazoa</taxon>
        <taxon>Ecdysozoa</taxon>
        <taxon>Nematoda</taxon>
        <taxon>Chromadorea</taxon>
        <taxon>Rhabditida</taxon>
        <taxon>Rhabditina</taxon>
        <taxon>Rhabditomorpha</taxon>
        <taxon>Strongyloidea</taxon>
        <taxon>Strongylidae</taxon>
        <taxon>Oesophagostomum</taxon>
    </lineage>
</organism>
<keyword evidence="3" id="KW-1185">Reference proteome</keyword>
<protein>
    <recommendedName>
        <fullName evidence="4">Cystatin domain-containing protein</fullName>
    </recommendedName>
</protein>
<accession>A0A0B1SIX1</accession>
<dbReference type="AlphaFoldDB" id="A0A0B1SIX1"/>